<accession>R0JJI7</accession>
<evidence type="ECO:0000256" key="1">
    <source>
        <dbReference type="SAM" id="MobiDB-lite"/>
    </source>
</evidence>
<reference evidence="4" key="1">
    <citation type="journal article" date="2013" name="Nat. Genet.">
        <title>The duck genome and transcriptome provide insight into an avian influenza virus reservoir species.</title>
        <authorList>
            <person name="Huang Y."/>
            <person name="Li Y."/>
            <person name="Burt D.W."/>
            <person name="Chen H."/>
            <person name="Zhang Y."/>
            <person name="Qian W."/>
            <person name="Kim H."/>
            <person name="Gan S."/>
            <person name="Zhao Y."/>
            <person name="Li J."/>
            <person name="Yi K."/>
            <person name="Feng H."/>
            <person name="Zhu P."/>
            <person name="Li B."/>
            <person name="Liu Q."/>
            <person name="Fairley S."/>
            <person name="Magor K.E."/>
            <person name="Du Z."/>
            <person name="Hu X."/>
            <person name="Goodman L."/>
            <person name="Tafer H."/>
            <person name="Vignal A."/>
            <person name="Lee T."/>
            <person name="Kim K.W."/>
            <person name="Sheng Z."/>
            <person name="An Y."/>
            <person name="Searle S."/>
            <person name="Herrero J."/>
            <person name="Groenen M.A."/>
            <person name="Crooijmans R.P."/>
            <person name="Faraut T."/>
            <person name="Cai Q."/>
            <person name="Webster R.G."/>
            <person name="Aldridge J.R."/>
            <person name="Warren W.C."/>
            <person name="Bartschat S."/>
            <person name="Kehr S."/>
            <person name="Marz M."/>
            <person name="Stadler P.F."/>
            <person name="Smith J."/>
            <person name="Kraus R.H."/>
            <person name="Zhao Y."/>
            <person name="Ren L."/>
            <person name="Fei J."/>
            <person name="Morisson M."/>
            <person name="Kaiser P."/>
            <person name="Griffin D.K."/>
            <person name="Rao M."/>
            <person name="Pitel F."/>
            <person name="Wang J."/>
            <person name="Li N."/>
        </authorList>
    </citation>
    <scope>NUCLEOTIDE SEQUENCE [LARGE SCALE GENOMIC DNA]</scope>
</reference>
<keyword evidence="4" id="KW-1185">Reference proteome</keyword>
<dbReference type="Proteomes" id="UP000296049">
    <property type="component" value="Unassembled WGS sequence"/>
</dbReference>
<gene>
    <name evidence="3" type="ORF">Anapl_10528</name>
</gene>
<feature type="region of interest" description="Disordered" evidence="1">
    <location>
        <begin position="473"/>
        <end position="492"/>
    </location>
</feature>
<keyword evidence="2" id="KW-0472">Membrane</keyword>
<dbReference type="EMBL" id="KB743700">
    <property type="protein sequence ID" value="EOA97395.1"/>
    <property type="molecule type" value="Genomic_DNA"/>
</dbReference>
<evidence type="ECO:0000313" key="3">
    <source>
        <dbReference type="EMBL" id="EOA97395.1"/>
    </source>
</evidence>
<sequence>MAERPLVLALLYVRHMKYALRLPAAGGQRARNMLASGFWLRCDSTQCWVPPLVAGLVAFTCVPLHNGLCSAGNRNMTQEYPVVHTGPTAWLYYSSANAKDFSSVRNVPLFYIDEDIVVELAHLNTRLSLSMSEQYSVMITVLLVVTAHLTHLVHSATRAPQRCSEHGPSPEDGLALLGWSPPAARQRWGHLQPDCSKGTVSGGQNQTLQAIQPTNKRKFILSDTGPSPSKRDRRVAWFLVAACGARGFRSRGLSLMDISVLSCRVQPFFWGGPEENRAWPPLVPGGCLERRRSFWEGGTGDDGLCASSADNGKDISLHPFLGIAFRLTRNRLSLPVRRTRPHDSSIYSGTLRFASIFQTNHARRAQNLFAIVYDLQLAQVLLPQWLPSLCPANAWKRSLPSRMKDDYSHQLFCCRKLTVWGSRSVAREMLPSVKLMDSPGQQRGSQGMNFMSGVHMRQYFISRLGGEQGAEIRHLDGQQPSSADGAERKERTRARSIPASALVMLVVIPCCVTAETMVSLLWERKEKETRKNPRFNAELSRIRGAWRAARQAGRKSGGLAMETCLCFSGSSSKQIRFCETFCLRQISIR</sequence>
<evidence type="ECO:0000313" key="4">
    <source>
        <dbReference type="Proteomes" id="UP000296049"/>
    </source>
</evidence>
<keyword evidence="2" id="KW-0812">Transmembrane</keyword>
<keyword evidence="2" id="KW-1133">Transmembrane helix</keyword>
<evidence type="ECO:0000256" key="2">
    <source>
        <dbReference type="SAM" id="Phobius"/>
    </source>
</evidence>
<dbReference type="AlphaFoldDB" id="R0JJI7"/>
<proteinExistence type="predicted"/>
<name>R0JJI7_ANAPL</name>
<organism evidence="3 4">
    <name type="scientific">Anas platyrhynchos</name>
    <name type="common">Mallard</name>
    <name type="synonym">Anas boschas</name>
    <dbReference type="NCBI Taxonomy" id="8839"/>
    <lineage>
        <taxon>Eukaryota</taxon>
        <taxon>Metazoa</taxon>
        <taxon>Chordata</taxon>
        <taxon>Craniata</taxon>
        <taxon>Vertebrata</taxon>
        <taxon>Euteleostomi</taxon>
        <taxon>Archelosauria</taxon>
        <taxon>Archosauria</taxon>
        <taxon>Dinosauria</taxon>
        <taxon>Saurischia</taxon>
        <taxon>Theropoda</taxon>
        <taxon>Coelurosauria</taxon>
        <taxon>Aves</taxon>
        <taxon>Neognathae</taxon>
        <taxon>Galloanserae</taxon>
        <taxon>Anseriformes</taxon>
        <taxon>Anatidae</taxon>
        <taxon>Anatinae</taxon>
        <taxon>Anas</taxon>
    </lineage>
</organism>
<protein>
    <submittedName>
        <fullName evidence="3">Uncharacterized protein</fullName>
    </submittedName>
</protein>
<feature type="transmembrane region" description="Helical" evidence="2">
    <location>
        <begin position="501"/>
        <end position="522"/>
    </location>
</feature>